<dbReference type="CDD" id="cd03784">
    <property type="entry name" value="GT1_Gtf-like"/>
    <property type="match status" value="1"/>
</dbReference>
<dbReference type="InterPro" id="IPR002213">
    <property type="entry name" value="UDP_glucos_trans"/>
</dbReference>
<dbReference type="GO" id="GO:0008194">
    <property type="term" value="F:UDP-glycosyltransferase activity"/>
    <property type="evidence" value="ECO:0007669"/>
    <property type="project" value="InterPro"/>
</dbReference>
<dbReference type="OrthoDB" id="6620093at2"/>
<gene>
    <name evidence="3" type="ORF">FC093_01375</name>
</gene>
<evidence type="ECO:0000313" key="4">
    <source>
        <dbReference type="Proteomes" id="UP000305848"/>
    </source>
</evidence>
<dbReference type="Proteomes" id="UP000305848">
    <property type="component" value="Unassembled WGS sequence"/>
</dbReference>
<dbReference type="Pfam" id="PF00201">
    <property type="entry name" value="UDPGT"/>
    <property type="match status" value="1"/>
</dbReference>
<accession>A0A4U3LC09</accession>
<dbReference type="InterPro" id="IPR050271">
    <property type="entry name" value="UDP-glycosyltransferase"/>
</dbReference>
<dbReference type="Gene3D" id="3.40.50.2000">
    <property type="entry name" value="Glycogen Phosphorylase B"/>
    <property type="match status" value="2"/>
</dbReference>
<protein>
    <submittedName>
        <fullName evidence="3">Glycosyltransferase family 1 protein</fullName>
    </submittedName>
</protein>
<name>A0A4U3LC09_9BACT</name>
<comment type="caution">
    <text evidence="3">The sequence shown here is derived from an EMBL/GenBank/DDBJ whole genome shotgun (WGS) entry which is preliminary data.</text>
</comment>
<dbReference type="SUPFAM" id="SSF53756">
    <property type="entry name" value="UDP-Glycosyltransferase/glycogen phosphorylase"/>
    <property type="match status" value="1"/>
</dbReference>
<keyword evidence="2 3" id="KW-0808">Transferase</keyword>
<dbReference type="EMBL" id="SZQL01000001">
    <property type="protein sequence ID" value="TKK72064.1"/>
    <property type="molecule type" value="Genomic_DNA"/>
</dbReference>
<keyword evidence="1" id="KW-0328">Glycosyltransferase</keyword>
<organism evidence="3 4">
    <name type="scientific">Ilyomonas limi</name>
    <dbReference type="NCBI Taxonomy" id="2575867"/>
    <lineage>
        <taxon>Bacteria</taxon>
        <taxon>Pseudomonadati</taxon>
        <taxon>Bacteroidota</taxon>
        <taxon>Chitinophagia</taxon>
        <taxon>Chitinophagales</taxon>
        <taxon>Chitinophagaceae</taxon>
        <taxon>Ilyomonas</taxon>
    </lineage>
</organism>
<dbReference type="PANTHER" id="PTHR48043:SF145">
    <property type="entry name" value="FI06409P-RELATED"/>
    <property type="match status" value="1"/>
</dbReference>
<keyword evidence="4" id="KW-1185">Reference proteome</keyword>
<dbReference type="AlphaFoldDB" id="A0A4U3LC09"/>
<dbReference type="PANTHER" id="PTHR48043">
    <property type="entry name" value="EG:EG0003.4 PROTEIN-RELATED"/>
    <property type="match status" value="1"/>
</dbReference>
<sequence>MYQSPAPGTKILFACFPADGHFNPLTGLAKHLIAIGCDVRWYASKYFAARLDKLNIPYYLFDKAKEVDITRIDEVFPERKRIKNKVTKLNFDMINCFINRAPEYYEDIKSIHDKEFSFDIIVADNCFTGIPFIKDKMNIPVISVGVVPLCQTSREVAPSGLGLTPAITFTGKIKQRLLHFLADHVLFAKANKCMHETFAKHNVSSENQGVFDVIIKKSTLLLQIGTPGFEYKRKNLAPNIRFVGPLLPYIKHKTTHWYNKKVEQYNKVILVTQGTVEKDINKLIKPALEAFKQTNALLIVTTGGSHTEELRKQYPYDNIIIEDFIPFSDVMPYANVYITNGGYGGVLLSITNRLPLVVAGVHEGKNEINARVGYFNLGINLHTETPSVLQLRKAVQEVLDNDAYKNNIEHLCKEFSEYKPLQLGAHYVAEALENKYKNVVKKLQEAALI</sequence>
<reference evidence="3 4" key="1">
    <citation type="submission" date="2019-05" db="EMBL/GenBank/DDBJ databases">
        <title>Panacibacter sp. strain 17mud1-8 Genome sequencing and assembly.</title>
        <authorList>
            <person name="Chhetri G."/>
        </authorList>
    </citation>
    <scope>NUCLEOTIDE SEQUENCE [LARGE SCALE GENOMIC DNA]</scope>
    <source>
        <strain evidence="3 4">17mud1-8</strain>
    </source>
</reference>
<evidence type="ECO:0000256" key="1">
    <source>
        <dbReference type="ARBA" id="ARBA00022676"/>
    </source>
</evidence>
<evidence type="ECO:0000313" key="3">
    <source>
        <dbReference type="EMBL" id="TKK72064.1"/>
    </source>
</evidence>
<evidence type="ECO:0000256" key="2">
    <source>
        <dbReference type="ARBA" id="ARBA00022679"/>
    </source>
</evidence>
<proteinExistence type="predicted"/>